<name>A0A2I2G3J0_9EURO</name>
<evidence type="ECO:0008006" key="3">
    <source>
        <dbReference type="Google" id="ProtNLM"/>
    </source>
</evidence>
<dbReference type="Proteomes" id="UP000234275">
    <property type="component" value="Unassembled WGS sequence"/>
</dbReference>
<organism evidence="1 2">
    <name type="scientific">Aspergillus steynii IBT 23096</name>
    <dbReference type="NCBI Taxonomy" id="1392250"/>
    <lineage>
        <taxon>Eukaryota</taxon>
        <taxon>Fungi</taxon>
        <taxon>Dikarya</taxon>
        <taxon>Ascomycota</taxon>
        <taxon>Pezizomycotina</taxon>
        <taxon>Eurotiomycetes</taxon>
        <taxon>Eurotiomycetidae</taxon>
        <taxon>Eurotiales</taxon>
        <taxon>Aspergillaceae</taxon>
        <taxon>Aspergillus</taxon>
        <taxon>Aspergillus subgen. Circumdati</taxon>
    </lineage>
</organism>
<keyword evidence="2" id="KW-1185">Reference proteome</keyword>
<dbReference type="Pfam" id="PF00023">
    <property type="entry name" value="Ank"/>
    <property type="match status" value="1"/>
</dbReference>
<protein>
    <recommendedName>
        <fullName evidence="3">Ankyrin</fullName>
    </recommendedName>
</protein>
<dbReference type="EMBL" id="MSFO01000006">
    <property type="protein sequence ID" value="PLB47445.1"/>
    <property type="molecule type" value="Genomic_DNA"/>
</dbReference>
<gene>
    <name evidence="1" type="ORF">P170DRAFT_241041</name>
</gene>
<comment type="caution">
    <text evidence="1">The sequence shown here is derived from an EMBL/GenBank/DDBJ whole genome shotgun (WGS) entry which is preliminary data.</text>
</comment>
<evidence type="ECO:0000313" key="2">
    <source>
        <dbReference type="Proteomes" id="UP000234275"/>
    </source>
</evidence>
<dbReference type="SUPFAM" id="SSF48403">
    <property type="entry name" value="Ankyrin repeat"/>
    <property type="match status" value="1"/>
</dbReference>
<dbReference type="GeneID" id="36550655"/>
<dbReference type="AlphaFoldDB" id="A0A2I2G3J0"/>
<dbReference type="InterPro" id="IPR002110">
    <property type="entry name" value="Ankyrin_rpt"/>
</dbReference>
<dbReference type="VEuPathDB" id="FungiDB:P170DRAFT_241041"/>
<dbReference type="RefSeq" id="XP_024702747.1">
    <property type="nucleotide sequence ID" value="XM_024842956.1"/>
</dbReference>
<evidence type="ECO:0000313" key="1">
    <source>
        <dbReference type="EMBL" id="PLB47445.1"/>
    </source>
</evidence>
<accession>A0A2I2G3J0</accession>
<reference evidence="1 2" key="1">
    <citation type="submission" date="2016-12" db="EMBL/GenBank/DDBJ databases">
        <title>The genomes of Aspergillus section Nigri reveals drivers in fungal speciation.</title>
        <authorList>
            <consortium name="DOE Joint Genome Institute"/>
            <person name="Vesth T.C."/>
            <person name="Nybo J."/>
            <person name="Theobald S."/>
            <person name="Brandl J."/>
            <person name="Frisvad J.C."/>
            <person name="Nielsen K.F."/>
            <person name="Lyhne E.K."/>
            <person name="Kogle M.E."/>
            <person name="Kuo A."/>
            <person name="Riley R."/>
            <person name="Clum A."/>
            <person name="Nolan M."/>
            <person name="Lipzen A."/>
            <person name="Salamov A."/>
            <person name="Henrissat B."/>
            <person name="Wiebenga A."/>
            <person name="De Vries R.P."/>
            <person name="Grigoriev I.V."/>
            <person name="Mortensen U.H."/>
            <person name="Andersen M.R."/>
            <person name="Baker S.E."/>
        </authorList>
    </citation>
    <scope>NUCLEOTIDE SEQUENCE [LARGE SCALE GENOMIC DNA]</scope>
    <source>
        <strain evidence="1 2">IBT 23096</strain>
    </source>
</reference>
<dbReference type="InterPro" id="IPR036770">
    <property type="entry name" value="Ankyrin_rpt-contain_sf"/>
</dbReference>
<proteinExistence type="predicted"/>
<dbReference type="Gene3D" id="1.25.40.20">
    <property type="entry name" value="Ankyrin repeat-containing domain"/>
    <property type="match status" value="1"/>
</dbReference>
<sequence>MGSEKNLRQACIDGNPDQVREILESRNGLAQADLNKALGAATYSNHLEIAKQLLDHGAEITEFAVHGATYSLSVPILQHLLDRG</sequence>
<dbReference type="OrthoDB" id="194358at2759"/>